<protein>
    <submittedName>
        <fullName evidence="1">Uncharacterized protein</fullName>
    </submittedName>
</protein>
<comment type="caution">
    <text evidence="1">The sequence shown here is derived from an EMBL/GenBank/DDBJ whole genome shotgun (WGS) entry which is preliminary data.</text>
</comment>
<reference evidence="1" key="1">
    <citation type="submission" date="2021-08" db="EMBL/GenBank/DDBJ databases">
        <title>The first chromosome-level gecko genome reveals the dynamic sex chromosomes of Neotropical dwarf geckos (Sphaerodactylidae: Sphaerodactylus).</title>
        <authorList>
            <person name="Pinto B.J."/>
            <person name="Keating S.E."/>
            <person name="Gamble T."/>
        </authorList>
    </citation>
    <scope>NUCLEOTIDE SEQUENCE</scope>
    <source>
        <strain evidence="1">TG3544</strain>
    </source>
</reference>
<proteinExistence type="predicted"/>
<gene>
    <name evidence="1" type="ORF">K3G42_002379</name>
</gene>
<dbReference type="Proteomes" id="UP000827872">
    <property type="component" value="Linkage Group LG12"/>
</dbReference>
<sequence>MARNGDLLPLVLKGECEKVQRQLTRSQQLKEASDLQLSIPPSSVNSQKYRKCSFSEGTFVYNSDLAVDDVQLQGSKSVCTSDGAPSMGQVEKKRSLDLYPTFLSCKETQGGLQTPFPSSPHN</sequence>
<dbReference type="EMBL" id="CM037625">
    <property type="protein sequence ID" value="KAH7997577.1"/>
    <property type="molecule type" value="Genomic_DNA"/>
</dbReference>
<organism evidence="1 2">
    <name type="scientific">Sphaerodactylus townsendi</name>
    <dbReference type="NCBI Taxonomy" id="933632"/>
    <lineage>
        <taxon>Eukaryota</taxon>
        <taxon>Metazoa</taxon>
        <taxon>Chordata</taxon>
        <taxon>Craniata</taxon>
        <taxon>Vertebrata</taxon>
        <taxon>Euteleostomi</taxon>
        <taxon>Lepidosauria</taxon>
        <taxon>Squamata</taxon>
        <taxon>Bifurcata</taxon>
        <taxon>Gekkota</taxon>
        <taxon>Sphaerodactylidae</taxon>
        <taxon>Sphaerodactylus</taxon>
    </lineage>
</organism>
<keyword evidence="2" id="KW-1185">Reference proteome</keyword>
<evidence type="ECO:0000313" key="2">
    <source>
        <dbReference type="Proteomes" id="UP000827872"/>
    </source>
</evidence>
<accession>A0ACB8EXQ6</accession>
<name>A0ACB8EXQ6_9SAUR</name>
<evidence type="ECO:0000313" key="1">
    <source>
        <dbReference type="EMBL" id="KAH7997577.1"/>
    </source>
</evidence>